<evidence type="ECO:0000256" key="6">
    <source>
        <dbReference type="SAM" id="MobiDB-lite"/>
    </source>
</evidence>
<evidence type="ECO:0000259" key="7">
    <source>
        <dbReference type="PROSITE" id="PS50089"/>
    </source>
</evidence>
<reference evidence="8 9" key="1">
    <citation type="submission" date="2024-07" db="EMBL/GenBank/DDBJ databases">
        <title>Section-level genome sequencing and comparative genomics of Aspergillus sections Usti and Cavernicolus.</title>
        <authorList>
            <consortium name="Lawrence Berkeley National Laboratory"/>
            <person name="Nybo J.L."/>
            <person name="Vesth T.C."/>
            <person name="Theobald S."/>
            <person name="Frisvad J.C."/>
            <person name="Larsen T.O."/>
            <person name="Kjaerboelling I."/>
            <person name="Rothschild-Mancinelli K."/>
            <person name="Lyhne E.K."/>
            <person name="Kogle M.E."/>
            <person name="Barry K."/>
            <person name="Clum A."/>
            <person name="Na H."/>
            <person name="Ledsgaard L."/>
            <person name="Lin J."/>
            <person name="Lipzen A."/>
            <person name="Kuo A."/>
            <person name="Riley R."/>
            <person name="Mondo S."/>
            <person name="LaButti K."/>
            <person name="Haridas S."/>
            <person name="Pangalinan J."/>
            <person name="Salamov A.A."/>
            <person name="Simmons B.A."/>
            <person name="Magnuson J.K."/>
            <person name="Chen J."/>
            <person name="Drula E."/>
            <person name="Henrissat B."/>
            <person name="Wiebenga A."/>
            <person name="Lubbers R.J."/>
            <person name="Gomes A.C."/>
            <person name="Makela M.R."/>
            <person name="Stajich J."/>
            <person name="Grigoriev I.V."/>
            <person name="Mortensen U.H."/>
            <person name="De vries R.P."/>
            <person name="Baker S.E."/>
            <person name="Andersen M.R."/>
        </authorList>
    </citation>
    <scope>NUCLEOTIDE SEQUENCE [LARGE SCALE GENOMIC DNA]</scope>
    <source>
        <strain evidence="8 9">CBS 600.67</strain>
    </source>
</reference>
<sequence>MDFCLRCNTLTCRASLKERAVVTTCSHIFCLQCAETRGLSRPTGRERHCPACQSTLNNPDDAVETVLNPTEDYKTSVLSGLDPNTIIECSGRALLFWTYQTTQEIVYQEFLEKTLTDKYTNLNTQMDKVIHNANSEISTLQARLADMQTAQENLRKKNQELVDMYREKCKKFSQITNLYNLLKSRAMRSQMQTAAVASQAINSLEVPHNEPNILPTNSFGISRPPQTPSSYQQRVYPLDLDGVEQLHRHQRSGTGSSKGTKQKDDIATMPPPSRPGPVLRRGEPPNATPHYRTRLAAPSRSSTEISQLPNDNIMLERFQSDRPPTEGRHRSSSTHRETLNVPLHRSTDGPPGIGSLFNSTRI</sequence>
<dbReference type="InterPro" id="IPR013083">
    <property type="entry name" value="Znf_RING/FYVE/PHD"/>
</dbReference>
<feature type="region of interest" description="Disordered" evidence="6">
    <location>
        <begin position="247"/>
        <end position="362"/>
    </location>
</feature>
<dbReference type="EMBL" id="JBFXLS010000012">
    <property type="protein sequence ID" value="KAL2830568.1"/>
    <property type="molecule type" value="Genomic_DNA"/>
</dbReference>
<keyword evidence="2 4" id="KW-0863">Zinc-finger</keyword>
<evidence type="ECO:0000256" key="3">
    <source>
        <dbReference type="ARBA" id="ARBA00022833"/>
    </source>
</evidence>
<feature type="coiled-coil region" evidence="5">
    <location>
        <begin position="130"/>
        <end position="167"/>
    </location>
</feature>
<dbReference type="InterPro" id="IPR017907">
    <property type="entry name" value="Znf_RING_CS"/>
</dbReference>
<feature type="domain" description="RING-type" evidence="7">
    <location>
        <begin position="4"/>
        <end position="53"/>
    </location>
</feature>
<dbReference type="SMART" id="SM00184">
    <property type="entry name" value="RING"/>
    <property type="match status" value="1"/>
</dbReference>
<dbReference type="PROSITE" id="PS50089">
    <property type="entry name" value="ZF_RING_2"/>
    <property type="match status" value="1"/>
</dbReference>
<dbReference type="InterPro" id="IPR042448">
    <property type="entry name" value="CCNB1IP1"/>
</dbReference>
<evidence type="ECO:0000313" key="9">
    <source>
        <dbReference type="Proteomes" id="UP001610335"/>
    </source>
</evidence>
<evidence type="ECO:0000256" key="1">
    <source>
        <dbReference type="ARBA" id="ARBA00022723"/>
    </source>
</evidence>
<name>A0ABR4IS11_9EURO</name>
<gene>
    <name evidence="8" type="ORF">BDW59DRAFT_170124</name>
</gene>
<feature type="compositionally biased region" description="Basic and acidic residues" evidence="6">
    <location>
        <begin position="318"/>
        <end position="338"/>
    </location>
</feature>
<dbReference type="InterPro" id="IPR001841">
    <property type="entry name" value="Znf_RING"/>
</dbReference>
<keyword evidence="3" id="KW-0862">Zinc</keyword>
<keyword evidence="1" id="KW-0479">Metal-binding</keyword>
<evidence type="ECO:0000256" key="2">
    <source>
        <dbReference type="ARBA" id="ARBA00022771"/>
    </source>
</evidence>
<evidence type="ECO:0000256" key="4">
    <source>
        <dbReference type="PROSITE-ProRule" id="PRU00175"/>
    </source>
</evidence>
<organism evidence="8 9">
    <name type="scientific">Aspergillus cavernicola</name>
    <dbReference type="NCBI Taxonomy" id="176166"/>
    <lineage>
        <taxon>Eukaryota</taxon>
        <taxon>Fungi</taxon>
        <taxon>Dikarya</taxon>
        <taxon>Ascomycota</taxon>
        <taxon>Pezizomycotina</taxon>
        <taxon>Eurotiomycetes</taxon>
        <taxon>Eurotiomycetidae</taxon>
        <taxon>Eurotiales</taxon>
        <taxon>Aspergillaceae</taxon>
        <taxon>Aspergillus</taxon>
        <taxon>Aspergillus subgen. Nidulantes</taxon>
    </lineage>
</organism>
<dbReference type="SUPFAM" id="SSF57850">
    <property type="entry name" value="RING/U-box"/>
    <property type="match status" value="1"/>
</dbReference>
<evidence type="ECO:0000256" key="5">
    <source>
        <dbReference type="SAM" id="Coils"/>
    </source>
</evidence>
<dbReference type="PANTHER" id="PTHR14305:SF0">
    <property type="entry name" value="E3 UBIQUITIN-PROTEIN LIGASE CCNB1IP1"/>
    <property type="match status" value="1"/>
</dbReference>
<comment type="caution">
    <text evidence="8">The sequence shown here is derived from an EMBL/GenBank/DDBJ whole genome shotgun (WGS) entry which is preliminary data.</text>
</comment>
<protein>
    <recommendedName>
        <fullName evidence="7">RING-type domain-containing protein</fullName>
    </recommendedName>
</protein>
<evidence type="ECO:0000313" key="8">
    <source>
        <dbReference type="EMBL" id="KAL2830568.1"/>
    </source>
</evidence>
<feature type="compositionally biased region" description="Polar residues" evidence="6">
    <location>
        <begin position="299"/>
        <end position="310"/>
    </location>
</feature>
<dbReference type="PROSITE" id="PS00518">
    <property type="entry name" value="ZF_RING_1"/>
    <property type="match status" value="1"/>
</dbReference>
<dbReference type="PANTHER" id="PTHR14305">
    <property type="entry name" value="E3 UBIQUITIN-PROTEIN LIGASE CCNB1IP1"/>
    <property type="match status" value="1"/>
</dbReference>
<dbReference type="Gene3D" id="3.30.40.10">
    <property type="entry name" value="Zinc/RING finger domain, C3HC4 (zinc finger)"/>
    <property type="match status" value="1"/>
</dbReference>
<keyword evidence="9" id="KW-1185">Reference proteome</keyword>
<accession>A0ABR4IS11</accession>
<dbReference type="Proteomes" id="UP001610335">
    <property type="component" value="Unassembled WGS sequence"/>
</dbReference>
<proteinExistence type="predicted"/>
<keyword evidence="5" id="KW-0175">Coiled coil</keyword>